<dbReference type="Pfam" id="PF00004">
    <property type="entry name" value="AAA"/>
    <property type="match status" value="2"/>
</dbReference>
<feature type="compositionally biased region" description="Basic residues" evidence="1">
    <location>
        <begin position="143"/>
        <end position="157"/>
    </location>
</feature>
<dbReference type="PANTHER" id="PTHR43392:SF2">
    <property type="entry name" value="AAA-TYPE ATPASE FAMILY PROTEIN _ ANKYRIN REPEAT FAMILY PROTEIN"/>
    <property type="match status" value="1"/>
</dbReference>
<sequence length="1101" mass="122464">MKRLDQKPVLQAAVFLVHKFQGFLICRDLRSVIGSPKAYANFVARRAPLDYKACFHDLYLRGSEVGGFNIGRSPSTHSVWDPNYQNQRIEVFGPGDVGIWYRSKCICPEGDLHSLDVYCPRNISSEKTVTEGIERDSRDYNRKKSKKTSSPKRNTTKKPKEDSEEGTSWAAIEARKRAEEKLQLLRTKEKKMASIMERVGWKSAKDHIQKLDAKVTTSSRQGIDRKAEGFGTILMGATGTGKTTFAKEYAAYLHTTGLLGSNIVKTTTGVYLVDGGIARIKGYIEALQYRGGVLFIDDAHFLLSSKHSGTKVLDYLFQTIPLYQSNVTVILAGTEKGMRELIGHGSRGIEGMFPYLLSFADFCDEELVSIFRGVVLKKWEGKMVVEGGNDGLFVKIAAKRLGKARGMERFGNARAVEALVGQVWERQGVRREAERKRMAELVNEVEEELYGVDIAIDLLVRAERKALEDVEMKEGESTDCPGSDADDNDESIDPADYTFIKEDILGPDHSSSVLHSPARIQLQKLTGLEEVKRSVLSLLELVKANYQRELEEKPLLKRSSMDRYLSDIGLLSKGDVIVRNPSDLIGRYIGESEANTKAALNSAIGNVLVIDEAYMIYSGGHDGTGNTSDSYRQGITDTLVSEIKSEPGEDRCILLLGYDSEMEEMLQNSNPGLSRRFPLTDAFRFRNFTVEELESILRSKLVDHMLEATEDTIHVAIDILSKASQRTNFGNGGEVDTLISTAKTNYHSRISYLPVLERPKEWVFLPQDFDPNHDRGKSATANLKRLFSDVVGCDAVIKKLATYQKVALAMKSRNLNPRSYIPTNFIFKGLPGTGKTTTARKLAHVYYDMGLLSEAVVVECSASDLIGKYTGHSGPKTAKVLEKALGRVLFIDEAYRLADGGRNSFSSEVVSELVDLMTKPKYAGNLVIVLAGYEDEMNELLGMTPGLASRFPGEICFGNLSPEACVEILWMKIRVADITVAEDCFEEGGCNEQILYVVDQLVKTKGWGNARDVETLAKGVCREVFARLGYGGDLICTREVAIDVLTVMLIERWKRGGELAVQRFAGGSDDWRTNGEFQNVVDWRNGHSTLNKERPMDGQAE</sequence>
<dbReference type="SMART" id="SM00382">
    <property type="entry name" value="AAA"/>
    <property type="match status" value="2"/>
</dbReference>
<dbReference type="InterPro" id="IPR050773">
    <property type="entry name" value="CbxX/CfxQ_RuBisCO_ESX"/>
</dbReference>
<dbReference type="Pfam" id="PF17866">
    <property type="entry name" value="AAA_lid_6"/>
    <property type="match status" value="1"/>
</dbReference>
<reference evidence="3 4" key="1">
    <citation type="journal article" date="2024" name="Commun. Biol.">
        <title>Comparative genomic analysis of thermophilic fungi reveals convergent evolutionary adaptations and gene losses.</title>
        <authorList>
            <person name="Steindorff A.S."/>
            <person name="Aguilar-Pontes M.V."/>
            <person name="Robinson A.J."/>
            <person name="Andreopoulos B."/>
            <person name="LaButti K."/>
            <person name="Kuo A."/>
            <person name="Mondo S."/>
            <person name="Riley R."/>
            <person name="Otillar R."/>
            <person name="Haridas S."/>
            <person name="Lipzen A."/>
            <person name="Grimwood J."/>
            <person name="Schmutz J."/>
            <person name="Clum A."/>
            <person name="Reid I.D."/>
            <person name="Moisan M.C."/>
            <person name="Butler G."/>
            <person name="Nguyen T.T.M."/>
            <person name="Dewar K."/>
            <person name="Conant G."/>
            <person name="Drula E."/>
            <person name="Henrissat B."/>
            <person name="Hansel C."/>
            <person name="Singer S."/>
            <person name="Hutchinson M.I."/>
            <person name="de Vries R.P."/>
            <person name="Natvig D.O."/>
            <person name="Powell A.J."/>
            <person name="Tsang A."/>
            <person name="Grigoriev I.V."/>
        </authorList>
    </citation>
    <scope>NUCLEOTIDE SEQUENCE [LARGE SCALE GENOMIC DNA]</scope>
    <source>
        <strain evidence="3 4">CBS 494.80</strain>
    </source>
</reference>
<evidence type="ECO:0000256" key="1">
    <source>
        <dbReference type="SAM" id="MobiDB-lite"/>
    </source>
</evidence>
<dbReference type="PANTHER" id="PTHR43392">
    <property type="entry name" value="AAA-TYPE ATPASE FAMILY PROTEIN / ANKYRIN REPEAT FAMILY PROTEIN"/>
    <property type="match status" value="1"/>
</dbReference>
<dbReference type="SUPFAM" id="SSF52540">
    <property type="entry name" value="P-loop containing nucleoside triphosphate hydrolases"/>
    <property type="match status" value="3"/>
</dbReference>
<dbReference type="InterPro" id="IPR041627">
    <property type="entry name" value="AAA_lid_6"/>
</dbReference>
<feature type="domain" description="AAA+ ATPase" evidence="2">
    <location>
        <begin position="228"/>
        <end position="356"/>
    </location>
</feature>
<keyword evidence="4" id="KW-1185">Reference proteome</keyword>
<accession>A0ABR4CZX7</accession>
<dbReference type="Proteomes" id="UP001595075">
    <property type="component" value="Unassembled WGS sequence"/>
</dbReference>
<dbReference type="EMBL" id="JAZHXI010000002">
    <property type="protein sequence ID" value="KAL2074933.1"/>
    <property type="molecule type" value="Genomic_DNA"/>
</dbReference>
<organism evidence="3 4">
    <name type="scientific">Oculimacula yallundae</name>
    <dbReference type="NCBI Taxonomy" id="86028"/>
    <lineage>
        <taxon>Eukaryota</taxon>
        <taxon>Fungi</taxon>
        <taxon>Dikarya</taxon>
        <taxon>Ascomycota</taxon>
        <taxon>Pezizomycotina</taxon>
        <taxon>Leotiomycetes</taxon>
        <taxon>Helotiales</taxon>
        <taxon>Ploettnerulaceae</taxon>
        <taxon>Oculimacula</taxon>
    </lineage>
</organism>
<proteinExistence type="predicted"/>
<feature type="domain" description="AAA+ ATPase" evidence="2">
    <location>
        <begin position="821"/>
        <end position="961"/>
    </location>
</feature>
<dbReference type="Gene3D" id="3.40.50.300">
    <property type="entry name" value="P-loop containing nucleotide triphosphate hydrolases"/>
    <property type="match status" value="3"/>
</dbReference>
<dbReference type="InterPro" id="IPR027417">
    <property type="entry name" value="P-loop_NTPase"/>
</dbReference>
<evidence type="ECO:0000259" key="2">
    <source>
        <dbReference type="SMART" id="SM00382"/>
    </source>
</evidence>
<evidence type="ECO:0000313" key="3">
    <source>
        <dbReference type="EMBL" id="KAL2074933.1"/>
    </source>
</evidence>
<feature type="region of interest" description="Disordered" evidence="1">
    <location>
        <begin position="471"/>
        <end position="492"/>
    </location>
</feature>
<dbReference type="InterPro" id="IPR003593">
    <property type="entry name" value="AAA+_ATPase"/>
</dbReference>
<gene>
    <name evidence="3" type="ORF">VTL71DRAFT_8713</name>
</gene>
<feature type="region of interest" description="Disordered" evidence="1">
    <location>
        <begin position="130"/>
        <end position="169"/>
    </location>
</feature>
<evidence type="ECO:0000313" key="4">
    <source>
        <dbReference type="Proteomes" id="UP001595075"/>
    </source>
</evidence>
<dbReference type="InterPro" id="IPR003959">
    <property type="entry name" value="ATPase_AAA_core"/>
</dbReference>
<comment type="caution">
    <text evidence="3">The sequence shown here is derived from an EMBL/GenBank/DDBJ whole genome shotgun (WGS) entry which is preliminary data.</text>
</comment>
<feature type="compositionally biased region" description="Basic and acidic residues" evidence="1">
    <location>
        <begin position="130"/>
        <end position="142"/>
    </location>
</feature>
<name>A0ABR4CZX7_9HELO</name>
<dbReference type="Gene3D" id="1.10.8.60">
    <property type="match status" value="2"/>
</dbReference>
<dbReference type="CDD" id="cd00009">
    <property type="entry name" value="AAA"/>
    <property type="match status" value="2"/>
</dbReference>
<protein>
    <recommendedName>
        <fullName evidence="2">AAA+ ATPase domain-containing protein</fullName>
    </recommendedName>
</protein>